<accession>A0A843TZZ9</accession>
<dbReference type="AlphaFoldDB" id="A0A843TZZ9"/>
<evidence type="ECO:0000313" key="1">
    <source>
        <dbReference type="EMBL" id="MQL74963.1"/>
    </source>
</evidence>
<organism evidence="1 2">
    <name type="scientific">Colocasia esculenta</name>
    <name type="common">Wild taro</name>
    <name type="synonym">Arum esculentum</name>
    <dbReference type="NCBI Taxonomy" id="4460"/>
    <lineage>
        <taxon>Eukaryota</taxon>
        <taxon>Viridiplantae</taxon>
        <taxon>Streptophyta</taxon>
        <taxon>Embryophyta</taxon>
        <taxon>Tracheophyta</taxon>
        <taxon>Spermatophyta</taxon>
        <taxon>Magnoliopsida</taxon>
        <taxon>Liliopsida</taxon>
        <taxon>Araceae</taxon>
        <taxon>Aroideae</taxon>
        <taxon>Colocasieae</taxon>
        <taxon>Colocasia</taxon>
    </lineage>
</organism>
<comment type="caution">
    <text evidence="1">The sequence shown here is derived from an EMBL/GenBank/DDBJ whole genome shotgun (WGS) entry which is preliminary data.</text>
</comment>
<dbReference type="EMBL" id="NMUH01000229">
    <property type="protein sequence ID" value="MQL74963.1"/>
    <property type="molecule type" value="Genomic_DNA"/>
</dbReference>
<proteinExistence type="predicted"/>
<protein>
    <submittedName>
        <fullName evidence="1">Uncharacterized protein</fullName>
    </submittedName>
</protein>
<name>A0A843TZZ9_COLES</name>
<keyword evidence="2" id="KW-1185">Reference proteome</keyword>
<gene>
    <name evidence="1" type="ORF">Taro_007337</name>
</gene>
<reference evidence="1" key="1">
    <citation type="submission" date="2017-07" db="EMBL/GenBank/DDBJ databases">
        <title>Taro Niue Genome Assembly and Annotation.</title>
        <authorList>
            <person name="Atibalentja N."/>
            <person name="Keating K."/>
            <person name="Fields C.J."/>
        </authorList>
    </citation>
    <scope>NUCLEOTIDE SEQUENCE</scope>
    <source>
        <strain evidence="1">Niue_2</strain>
        <tissue evidence="1">Leaf</tissue>
    </source>
</reference>
<evidence type="ECO:0000313" key="2">
    <source>
        <dbReference type="Proteomes" id="UP000652761"/>
    </source>
</evidence>
<sequence length="88" mass="9900">MIPSPSCVCFPIFWGGSQGGRSGTPLCLRRRRPEGHDLLRSRHSELSWVVWDVEDSLEFYPAQASQSFFSLPRSLQPRNRLGRSGVGP</sequence>
<dbReference type="Proteomes" id="UP000652761">
    <property type="component" value="Unassembled WGS sequence"/>
</dbReference>